<dbReference type="AlphaFoldDB" id="A0A6L9SG28"/>
<dbReference type="EMBL" id="JAAGOA010000029">
    <property type="protein sequence ID" value="NEE04083.1"/>
    <property type="molecule type" value="Genomic_DNA"/>
</dbReference>
<dbReference type="Proteomes" id="UP000475214">
    <property type="component" value="Unassembled WGS sequence"/>
</dbReference>
<proteinExistence type="predicted"/>
<protein>
    <submittedName>
        <fullName evidence="1">Uncharacterized protein</fullName>
    </submittedName>
</protein>
<organism evidence="1 2">
    <name type="scientific">Phytoactinopolyspora halotolerans</name>
    <dbReference type="NCBI Taxonomy" id="1981512"/>
    <lineage>
        <taxon>Bacteria</taxon>
        <taxon>Bacillati</taxon>
        <taxon>Actinomycetota</taxon>
        <taxon>Actinomycetes</taxon>
        <taxon>Jiangellales</taxon>
        <taxon>Jiangellaceae</taxon>
        <taxon>Phytoactinopolyspora</taxon>
    </lineage>
</organism>
<comment type="caution">
    <text evidence="1">The sequence shown here is derived from an EMBL/GenBank/DDBJ whole genome shotgun (WGS) entry which is preliminary data.</text>
</comment>
<dbReference type="RefSeq" id="WP_163744313.1">
    <property type="nucleotide sequence ID" value="NZ_JAAGOA010000029.1"/>
</dbReference>
<name>A0A6L9SG28_9ACTN</name>
<reference evidence="1 2" key="1">
    <citation type="submission" date="2020-02" db="EMBL/GenBank/DDBJ databases">
        <authorList>
            <person name="Li X.-J."/>
            <person name="Han X.-M."/>
        </authorList>
    </citation>
    <scope>NUCLEOTIDE SEQUENCE [LARGE SCALE GENOMIC DNA]</scope>
    <source>
        <strain evidence="1 2">CCTCC AB 2017055</strain>
    </source>
</reference>
<evidence type="ECO:0000313" key="2">
    <source>
        <dbReference type="Proteomes" id="UP000475214"/>
    </source>
</evidence>
<accession>A0A6L9SG28</accession>
<sequence>MRAEIDELHTRLAASEARLAHVEGRLQRILGSRSYRFARRLASARRRVARVVGVGSSS</sequence>
<gene>
    <name evidence="1" type="ORF">G1H10_28330</name>
</gene>
<evidence type="ECO:0000313" key="1">
    <source>
        <dbReference type="EMBL" id="NEE04083.1"/>
    </source>
</evidence>
<keyword evidence="2" id="KW-1185">Reference proteome</keyword>